<dbReference type="EMBL" id="CP010419">
    <property type="protein sequence ID" value="AJE23584.1"/>
    <property type="molecule type" value="Genomic_DNA"/>
</dbReference>
<keyword evidence="3" id="KW-1185">Reference proteome</keyword>
<dbReference type="InterPro" id="IPR027417">
    <property type="entry name" value="P-loop_NTPase"/>
</dbReference>
<dbReference type="PIRSF" id="PIRSF009320">
    <property type="entry name" value="Nuc_binding_HP_1000"/>
    <property type="match status" value="1"/>
</dbReference>
<dbReference type="Gene3D" id="3.40.50.300">
    <property type="entry name" value="P-loop containing nucleotide triphosphate hydrolases"/>
    <property type="match status" value="1"/>
</dbReference>
<protein>
    <submittedName>
        <fullName evidence="2">ParA family protein</fullName>
    </submittedName>
</protein>
<accession>A0A0C4WSF3</accession>
<dbReference type="PANTHER" id="PTHR13696:SF96">
    <property type="entry name" value="COBQ_COBB_MIND_PARA NUCLEOTIDE BINDING DOMAIN-CONTAINING PROTEIN"/>
    <property type="match status" value="1"/>
</dbReference>
<name>A0A0C4WSF3_9GAMM</name>
<dbReference type="KEGG" id="acx:Achr_d490"/>
<proteinExistence type="predicted"/>
<organism evidence="2 3">
    <name type="scientific">Azotobacter chroococcum NCIMB 8003</name>
    <dbReference type="NCBI Taxonomy" id="1328314"/>
    <lineage>
        <taxon>Bacteria</taxon>
        <taxon>Pseudomonadati</taxon>
        <taxon>Pseudomonadota</taxon>
        <taxon>Gammaproteobacteria</taxon>
        <taxon>Pseudomonadales</taxon>
        <taxon>Pseudomonadaceae</taxon>
        <taxon>Azotobacter</taxon>
    </lineage>
</organism>
<dbReference type="AlphaFoldDB" id="A0A0C4WSF3"/>
<dbReference type="HOGENOM" id="CLU_037612_5_4_6"/>
<evidence type="ECO:0000313" key="3">
    <source>
        <dbReference type="Proteomes" id="UP000068210"/>
    </source>
</evidence>
<evidence type="ECO:0000259" key="1">
    <source>
        <dbReference type="Pfam" id="PF01656"/>
    </source>
</evidence>
<dbReference type="Proteomes" id="UP000068210">
    <property type="component" value="Plasmid pAcX50d"/>
</dbReference>
<dbReference type="Pfam" id="PF01656">
    <property type="entry name" value="CbiA"/>
    <property type="match status" value="1"/>
</dbReference>
<keyword evidence="2" id="KW-0614">Plasmid</keyword>
<dbReference type="SUPFAM" id="SSF52540">
    <property type="entry name" value="P-loop containing nucleoside triphosphate hydrolases"/>
    <property type="match status" value="1"/>
</dbReference>
<dbReference type="InterPro" id="IPR050678">
    <property type="entry name" value="DNA_Partitioning_ATPase"/>
</dbReference>
<dbReference type="RefSeq" id="WP_040107143.1">
    <property type="nucleotide sequence ID" value="NZ_CP010419.1"/>
</dbReference>
<dbReference type="InterPro" id="IPR002586">
    <property type="entry name" value="CobQ/CobB/MinD/ParA_Nub-bd_dom"/>
</dbReference>
<geneLocation type="plasmid" evidence="2 3">
    <name>pAcX50d</name>
</geneLocation>
<feature type="domain" description="CobQ/CobB/MinD/ParA nucleotide binding" evidence="1">
    <location>
        <begin position="6"/>
        <end position="103"/>
    </location>
</feature>
<evidence type="ECO:0000313" key="2">
    <source>
        <dbReference type="EMBL" id="AJE23584.1"/>
    </source>
</evidence>
<dbReference type="CDD" id="cd02042">
    <property type="entry name" value="ParAB_family"/>
    <property type="match status" value="1"/>
</dbReference>
<sequence length="213" mass="23110">MILVLGGEKGGSGKSCLAQNLAIWLQRQGNDVLLVDADPQGTSLDWAREREQNPDLPDLRIETAQGDIRKTLLDRIKRYEKIVVDAGGADSVALRSALTVATHALFPFRPKRRDLKTLAHAEEMITLARSVNPGLIARSVITQAPSLPSQVKRILDSKDACASYGFEPLQSFTTARNVYDDADEAGSSVLEAGTDAKAVEEIEQIAAELWGAE</sequence>
<reference evidence="2 3" key="1">
    <citation type="journal article" date="2015" name="PLoS ONE">
        <title>Azotobacter Genomes: The Genome of Azotobacter chroococcum NCIMB 8003 (ATCC 4412).</title>
        <authorList>
            <person name="Robson R.L."/>
            <person name="Jones R."/>
            <person name="Robson R.M."/>
            <person name="Schwartz A."/>
            <person name="Richardson T.H."/>
        </authorList>
    </citation>
    <scope>NUCLEOTIDE SEQUENCE [LARGE SCALE GENOMIC DNA]</scope>
    <source>
        <strain evidence="2 3">NCIMB 8003</strain>
        <plasmid evidence="3">Plasmid pAcX50d</plasmid>
    </source>
</reference>
<dbReference type="PANTHER" id="PTHR13696">
    <property type="entry name" value="P-LOOP CONTAINING NUCLEOSIDE TRIPHOSPHATE HYDROLASE"/>
    <property type="match status" value="1"/>
</dbReference>
<gene>
    <name evidence="2" type="ORF">Achr_d490</name>
</gene>